<protein>
    <submittedName>
        <fullName evidence="4">Putative leucine/isoleucine/valine-binding protein</fullName>
    </submittedName>
</protein>
<dbReference type="PANTHER" id="PTHR47235">
    <property type="entry name" value="BLR6548 PROTEIN"/>
    <property type="match status" value="1"/>
</dbReference>
<accession>H1FVI5</accession>
<dbReference type="EMBL" id="AFRZ01000001">
    <property type="protein sequence ID" value="EHP30298.1"/>
    <property type="molecule type" value="Genomic_DNA"/>
</dbReference>
<reference evidence="4 5" key="1">
    <citation type="journal article" date="2012" name="Proc. Natl. Acad. Sci. U.S.A.">
        <title>Genome and physiology of a model Epsilonproteobacterium responsible for sulfide detoxification in marine oxygen depletion zones.</title>
        <authorList>
            <person name="Grote J."/>
            <person name="Schott T."/>
            <person name="Bruckner C.G."/>
            <person name="Glockner F.O."/>
            <person name="Jost G."/>
            <person name="Teeling H."/>
            <person name="Labrenz M."/>
            <person name="Jurgens K."/>
        </authorList>
    </citation>
    <scope>NUCLEOTIDE SEQUENCE [LARGE SCALE GENOMIC DNA]</scope>
    <source>
        <strain evidence="4 5">GD1</strain>
    </source>
</reference>
<dbReference type="CDD" id="cd19978">
    <property type="entry name" value="PBP1_ABC_ligand_binding-like"/>
    <property type="match status" value="1"/>
</dbReference>
<dbReference type="STRING" id="929558.SMGD1_1775"/>
<evidence type="ECO:0000259" key="3">
    <source>
        <dbReference type="Pfam" id="PF13458"/>
    </source>
</evidence>
<organism evidence="4 5">
    <name type="scientific">Sulfurimonas gotlandica (strain DSM 19862 / JCM 16533 / GD1)</name>
    <dbReference type="NCBI Taxonomy" id="929558"/>
    <lineage>
        <taxon>Bacteria</taxon>
        <taxon>Pseudomonadati</taxon>
        <taxon>Campylobacterota</taxon>
        <taxon>Epsilonproteobacteria</taxon>
        <taxon>Campylobacterales</taxon>
        <taxon>Sulfurimonadaceae</taxon>
        <taxon>Sulfurimonas</taxon>
    </lineage>
</organism>
<evidence type="ECO:0000313" key="5">
    <source>
        <dbReference type="Proteomes" id="UP000006431"/>
    </source>
</evidence>
<gene>
    <name evidence="4" type="ORF">SMGD1_1775</name>
</gene>
<proteinExistence type="inferred from homology"/>
<dbReference type="AlphaFoldDB" id="H1FVI5"/>
<dbReference type="HOGENOM" id="CLU_027128_7_0_7"/>
<dbReference type="Proteomes" id="UP000006431">
    <property type="component" value="Unassembled WGS sequence"/>
</dbReference>
<name>H1FVI5_SULGG</name>
<feature type="domain" description="Leucine-binding protein" evidence="3">
    <location>
        <begin position="35"/>
        <end position="377"/>
    </location>
</feature>
<keyword evidence="5" id="KW-1185">Reference proteome</keyword>
<evidence type="ECO:0000256" key="1">
    <source>
        <dbReference type="ARBA" id="ARBA00010062"/>
    </source>
</evidence>
<dbReference type="PANTHER" id="PTHR47235:SF1">
    <property type="entry name" value="BLR6548 PROTEIN"/>
    <property type="match status" value="1"/>
</dbReference>
<dbReference type="PATRIC" id="fig|929558.5.peg.1770"/>
<sequence>MFKITAVLFFMILIFVIYSSYLKKDNGVEDNKIILGQSCAMTGSATDLGRSIHNGALAYFKYINSIGGVHGRKIELITYDDKYEPSLAKENSLRLIKKDKVFALFGEMGSPTSKVVLDVVNKYKVPFLTPYSGAEFLRKPFNPLVVNFRASYYAETEALVKYLVDDLKMNNIAVFYQNDSYGKAGLRGTEIALKKRRLRLSAKGAYVRNTLSITTALNFIKRVKPQAVIMVGVNKPSIKFIKRAKKEGLVNTIFAAISAIGSEILAKELKGNTDNIVISQVVPLACNISNAAVAEYKEILEKYSPDKSCNFISLEGFLSAKLVVEALKLNGESLTRKSFIRSFEQLPNNALHGIEIGLSPNDHQAMDSIYLTTFKNGELVAIEEKK</sequence>
<keyword evidence="2" id="KW-0732">Signal</keyword>
<dbReference type="InterPro" id="IPR028081">
    <property type="entry name" value="Leu-bd"/>
</dbReference>
<evidence type="ECO:0000256" key="2">
    <source>
        <dbReference type="ARBA" id="ARBA00022729"/>
    </source>
</evidence>
<dbReference type="InterPro" id="IPR028082">
    <property type="entry name" value="Peripla_BP_I"/>
</dbReference>
<comment type="caution">
    <text evidence="4">The sequence shown here is derived from an EMBL/GenBank/DDBJ whole genome shotgun (WGS) entry which is preliminary data.</text>
</comment>
<dbReference type="SUPFAM" id="SSF53822">
    <property type="entry name" value="Periplasmic binding protein-like I"/>
    <property type="match status" value="1"/>
</dbReference>
<dbReference type="Gene3D" id="3.40.50.2300">
    <property type="match status" value="2"/>
</dbReference>
<comment type="similarity">
    <text evidence="1">Belongs to the leucine-binding protein family.</text>
</comment>
<evidence type="ECO:0000313" key="4">
    <source>
        <dbReference type="EMBL" id="EHP30298.1"/>
    </source>
</evidence>
<dbReference type="eggNOG" id="COG0683">
    <property type="taxonomic scope" value="Bacteria"/>
</dbReference>
<dbReference type="Pfam" id="PF13458">
    <property type="entry name" value="Peripla_BP_6"/>
    <property type="match status" value="1"/>
</dbReference>